<feature type="compositionally biased region" description="Polar residues" evidence="1">
    <location>
        <begin position="44"/>
        <end position="56"/>
    </location>
</feature>
<name>A0ABS8WP03_DATST</name>
<evidence type="ECO:0000313" key="3">
    <source>
        <dbReference type="Proteomes" id="UP000823775"/>
    </source>
</evidence>
<proteinExistence type="predicted"/>
<comment type="caution">
    <text evidence="2">The sequence shown here is derived from an EMBL/GenBank/DDBJ whole genome shotgun (WGS) entry which is preliminary data.</text>
</comment>
<organism evidence="2 3">
    <name type="scientific">Datura stramonium</name>
    <name type="common">Jimsonweed</name>
    <name type="synonym">Common thornapple</name>
    <dbReference type="NCBI Taxonomy" id="4076"/>
    <lineage>
        <taxon>Eukaryota</taxon>
        <taxon>Viridiplantae</taxon>
        <taxon>Streptophyta</taxon>
        <taxon>Embryophyta</taxon>
        <taxon>Tracheophyta</taxon>
        <taxon>Spermatophyta</taxon>
        <taxon>Magnoliopsida</taxon>
        <taxon>eudicotyledons</taxon>
        <taxon>Gunneridae</taxon>
        <taxon>Pentapetalae</taxon>
        <taxon>asterids</taxon>
        <taxon>lamiids</taxon>
        <taxon>Solanales</taxon>
        <taxon>Solanaceae</taxon>
        <taxon>Solanoideae</taxon>
        <taxon>Datureae</taxon>
        <taxon>Datura</taxon>
    </lineage>
</organism>
<evidence type="ECO:0000256" key="1">
    <source>
        <dbReference type="SAM" id="MobiDB-lite"/>
    </source>
</evidence>
<feature type="region of interest" description="Disordered" evidence="1">
    <location>
        <begin position="37"/>
        <end position="56"/>
    </location>
</feature>
<dbReference type="Proteomes" id="UP000823775">
    <property type="component" value="Unassembled WGS sequence"/>
</dbReference>
<reference evidence="2 3" key="1">
    <citation type="journal article" date="2021" name="BMC Genomics">
        <title>Datura genome reveals duplications of psychoactive alkaloid biosynthetic genes and high mutation rate following tissue culture.</title>
        <authorList>
            <person name="Rajewski A."/>
            <person name="Carter-House D."/>
            <person name="Stajich J."/>
            <person name="Litt A."/>
        </authorList>
    </citation>
    <scope>NUCLEOTIDE SEQUENCE [LARGE SCALE GENOMIC DNA]</scope>
    <source>
        <strain evidence="2">AR-01</strain>
    </source>
</reference>
<sequence>PEGVGPAQPPAGFIATLVLQDTMVRIHSFMEDTLQAGTLHGTLSGPQVRSETQTSA</sequence>
<dbReference type="EMBL" id="JACEIK010009738">
    <property type="protein sequence ID" value="MCE3214645.1"/>
    <property type="molecule type" value="Genomic_DNA"/>
</dbReference>
<accession>A0ABS8WP03</accession>
<gene>
    <name evidence="2" type="ORF">HAX54_052947</name>
</gene>
<evidence type="ECO:0000313" key="2">
    <source>
        <dbReference type="EMBL" id="MCE3214645.1"/>
    </source>
</evidence>
<keyword evidence="3" id="KW-1185">Reference proteome</keyword>
<feature type="non-terminal residue" evidence="2">
    <location>
        <position position="1"/>
    </location>
</feature>
<protein>
    <submittedName>
        <fullName evidence="2">Uncharacterized protein</fullName>
    </submittedName>
</protein>